<accession>A0AAE0G689</accession>
<dbReference type="AlphaFoldDB" id="A0AAE0G689"/>
<keyword evidence="2" id="KW-0812">Transmembrane</keyword>
<feature type="chain" id="PRO_5042113328" evidence="3">
    <location>
        <begin position="21"/>
        <end position="283"/>
    </location>
</feature>
<sequence length="283" mass="30343">MSIIHGFMLALILPATVFWAGDLGTFDFDDIFLRPSLAWPDRSFRVCDVTFSPRPYPNVLQRTASPQACLEMGITTRSKKSLTRDSDIDASLRLIDGVRNTPTGLWGMPFLLSFILLISVVGVGAATYTVANDIDPVQVSGRAARQPVLCGGEESPLVTVPCAIPPRLHRRVQRRQGLCMAPVPWHHGPPPPGILFEGGPPLSPASSSDDEAPPSGSTWQHPGAVQPPVIDESTTPTPSNSLANDFSVTDALHFGSPVLLRRATVDYYSARCGGGAPLAIDPE</sequence>
<evidence type="ECO:0000256" key="1">
    <source>
        <dbReference type="SAM" id="MobiDB-lite"/>
    </source>
</evidence>
<feature type="signal peptide" evidence="3">
    <location>
        <begin position="1"/>
        <end position="20"/>
    </location>
</feature>
<keyword evidence="2" id="KW-0472">Membrane</keyword>
<evidence type="ECO:0000313" key="4">
    <source>
        <dbReference type="EMBL" id="KAK3272380.1"/>
    </source>
</evidence>
<dbReference type="Proteomes" id="UP001190700">
    <property type="component" value="Unassembled WGS sequence"/>
</dbReference>
<organism evidence="4 5">
    <name type="scientific">Cymbomonas tetramitiformis</name>
    <dbReference type="NCBI Taxonomy" id="36881"/>
    <lineage>
        <taxon>Eukaryota</taxon>
        <taxon>Viridiplantae</taxon>
        <taxon>Chlorophyta</taxon>
        <taxon>Pyramimonadophyceae</taxon>
        <taxon>Pyramimonadales</taxon>
        <taxon>Pyramimonadaceae</taxon>
        <taxon>Cymbomonas</taxon>
    </lineage>
</organism>
<keyword evidence="3" id="KW-0732">Signal</keyword>
<evidence type="ECO:0000256" key="2">
    <source>
        <dbReference type="SAM" id="Phobius"/>
    </source>
</evidence>
<gene>
    <name evidence="4" type="ORF">CYMTET_19328</name>
</gene>
<comment type="caution">
    <text evidence="4">The sequence shown here is derived from an EMBL/GenBank/DDBJ whole genome shotgun (WGS) entry which is preliminary data.</text>
</comment>
<feature type="compositionally biased region" description="Low complexity" evidence="1">
    <location>
        <begin position="197"/>
        <end position="217"/>
    </location>
</feature>
<keyword evidence="5" id="KW-1185">Reference proteome</keyword>
<evidence type="ECO:0000313" key="5">
    <source>
        <dbReference type="Proteomes" id="UP001190700"/>
    </source>
</evidence>
<proteinExistence type="predicted"/>
<keyword evidence="2" id="KW-1133">Transmembrane helix</keyword>
<protein>
    <submittedName>
        <fullName evidence="4">Uncharacterized protein</fullName>
    </submittedName>
</protein>
<feature type="transmembrane region" description="Helical" evidence="2">
    <location>
        <begin position="110"/>
        <end position="131"/>
    </location>
</feature>
<evidence type="ECO:0000256" key="3">
    <source>
        <dbReference type="SAM" id="SignalP"/>
    </source>
</evidence>
<dbReference type="EMBL" id="LGRX02009004">
    <property type="protein sequence ID" value="KAK3272380.1"/>
    <property type="molecule type" value="Genomic_DNA"/>
</dbReference>
<name>A0AAE0G689_9CHLO</name>
<feature type="region of interest" description="Disordered" evidence="1">
    <location>
        <begin position="190"/>
        <end position="242"/>
    </location>
</feature>
<reference evidence="4 5" key="1">
    <citation type="journal article" date="2015" name="Genome Biol. Evol.">
        <title>Comparative Genomics of a Bacterivorous Green Alga Reveals Evolutionary Causalities and Consequences of Phago-Mixotrophic Mode of Nutrition.</title>
        <authorList>
            <person name="Burns J.A."/>
            <person name="Paasch A."/>
            <person name="Narechania A."/>
            <person name="Kim E."/>
        </authorList>
    </citation>
    <scope>NUCLEOTIDE SEQUENCE [LARGE SCALE GENOMIC DNA]</scope>
    <source>
        <strain evidence="4 5">PLY_AMNH</strain>
    </source>
</reference>
<feature type="compositionally biased region" description="Polar residues" evidence="1">
    <location>
        <begin position="232"/>
        <end position="242"/>
    </location>
</feature>